<gene>
    <name evidence="2" type="ORF">EKG36_11680</name>
</gene>
<feature type="region of interest" description="Disordered" evidence="1">
    <location>
        <begin position="35"/>
        <end position="80"/>
    </location>
</feature>
<name>A0A431V2M6_9GAMM</name>
<sequence length="160" mass="17292">MKGPWLALLLAGLPLAAPGQVYRCDLDGSTRYQASPCPQGERLREDGAITTYPPPDLSAFPSLPGADPPSDRPSGRSTRDYLSTLDRRNAKARAHGRGHLVAGMSENQALTILGAPDSVGRVSHADGETCKTLRWDDPPFVDGRHRATICDGKVVRHNRQ</sequence>
<proteinExistence type="predicted"/>
<dbReference type="RefSeq" id="WP_126484262.1">
    <property type="nucleotide sequence ID" value="NZ_RXNS01000010.1"/>
</dbReference>
<dbReference type="EMBL" id="RXNS01000010">
    <property type="protein sequence ID" value="RTR02944.1"/>
    <property type="molecule type" value="Genomic_DNA"/>
</dbReference>
<evidence type="ECO:0000313" key="3">
    <source>
        <dbReference type="Proteomes" id="UP000267400"/>
    </source>
</evidence>
<evidence type="ECO:0000313" key="2">
    <source>
        <dbReference type="EMBL" id="RTR02944.1"/>
    </source>
</evidence>
<evidence type="ECO:0008006" key="4">
    <source>
        <dbReference type="Google" id="ProtNLM"/>
    </source>
</evidence>
<keyword evidence="3" id="KW-1185">Reference proteome</keyword>
<dbReference type="Proteomes" id="UP000267400">
    <property type="component" value="Unassembled WGS sequence"/>
</dbReference>
<dbReference type="OrthoDB" id="6160332at2"/>
<feature type="compositionally biased region" description="Basic and acidic residues" evidence="1">
    <location>
        <begin position="69"/>
        <end position="80"/>
    </location>
</feature>
<reference evidence="2 3" key="1">
    <citation type="submission" date="2018-12" db="EMBL/GenBank/DDBJ databases">
        <authorList>
            <person name="Yu L."/>
        </authorList>
    </citation>
    <scope>NUCLEOTIDE SEQUENCE [LARGE SCALE GENOMIC DNA]</scope>
    <source>
        <strain evidence="2 3">11S</strain>
    </source>
</reference>
<dbReference type="AlphaFoldDB" id="A0A431V2M6"/>
<protein>
    <recommendedName>
        <fullName evidence="4">DUF4124 domain-containing protein</fullName>
    </recommendedName>
</protein>
<accession>A0A431V2M6</accession>
<comment type="caution">
    <text evidence="2">The sequence shown here is derived from an EMBL/GenBank/DDBJ whole genome shotgun (WGS) entry which is preliminary data.</text>
</comment>
<organism evidence="2 3">
    <name type="scientific">Halomonas nitroreducens</name>
    <dbReference type="NCBI Taxonomy" id="447425"/>
    <lineage>
        <taxon>Bacteria</taxon>
        <taxon>Pseudomonadati</taxon>
        <taxon>Pseudomonadota</taxon>
        <taxon>Gammaproteobacteria</taxon>
        <taxon>Oceanospirillales</taxon>
        <taxon>Halomonadaceae</taxon>
        <taxon>Halomonas</taxon>
    </lineage>
</organism>
<evidence type="ECO:0000256" key="1">
    <source>
        <dbReference type="SAM" id="MobiDB-lite"/>
    </source>
</evidence>